<dbReference type="GO" id="GO:0005975">
    <property type="term" value="P:carbohydrate metabolic process"/>
    <property type="evidence" value="ECO:0007669"/>
    <property type="project" value="InterPro"/>
</dbReference>
<keyword evidence="3" id="KW-1185">Reference proteome</keyword>
<dbReference type="Gene3D" id="1.50.10.10">
    <property type="match status" value="1"/>
</dbReference>
<dbReference type="AlphaFoldDB" id="A0A1H2ZYL1"/>
<evidence type="ECO:0000313" key="3">
    <source>
        <dbReference type="Proteomes" id="UP000198534"/>
    </source>
</evidence>
<dbReference type="SUPFAM" id="SSF48208">
    <property type="entry name" value="Six-hairpin glycosidases"/>
    <property type="match status" value="1"/>
</dbReference>
<dbReference type="EMBL" id="FNNQ01000012">
    <property type="protein sequence ID" value="SDX22251.1"/>
    <property type="molecule type" value="Genomic_DNA"/>
</dbReference>
<feature type="domain" description="Spermatogenesis-associated protein 20-like TRX" evidence="1">
    <location>
        <begin position="1"/>
        <end position="109"/>
    </location>
</feature>
<dbReference type="InterPro" id="IPR008928">
    <property type="entry name" value="6-hairpin_glycosidase_sf"/>
</dbReference>
<dbReference type="InterPro" id="IPR012341">
    <property type="entry name" value="6hp_glycosidase-like_sf"/>
</dbReference>
<name>A0A1H2ZYL1_9BACL</name>
<organism evidence="2 3">
    <name type="scientific">Marininema mesophilum</name>
    <dbReference type="NCBI Taxonomy" id="1048340"/>
    <lineage>
        <taxon>Bacteria</taxon>
        <taxon>Bacillati</taxon>
        <taxon>Bacillota</taxon>
        <taxon>Bacilli</taxon>
        <taxon>Bacillales</taxon>
        <taxon>Thermoactinomycetaceae</taxon>
        <taxon>Marininema</taxon>
    </lineage>
</organism>
<evidence type="ECO:0000313" key="2">
    <source>
        <dbReference type="EMBL" id="SDX22251.1"/>
    </source>
</evidence>
<dbReference type="Proteomes" id="UP000198534">
    <property type="component" value="Unassembled WGS sequence"/>
</dbReference>
<reference evidence="2 3" key="1">
    <citation type="submission" date="2016-10" db="EMBL/GenBank/DDBJ databases">
        <authorList>
            <person name="de Groot N.N."/>
        </authorList>
    </citation>
    <scope>NUCLEOTIDE SEQUENCE [LARGE SCALE GENOMIC DNA]</scope>
    <source>
        <strain evidence="2 3">DSM 45610</strain>
    </source>
</reference>
<dbReference type="InterPro" id="IPR004879">
    <property type="entry name" value="Ssp411-like_TRX"/>
</dbReference>
<protein>
    <recommendedName>
        <fullName evidence="1">Spermatogenesis-associated protein 20-like TRX domain-containing protein</fullName>
    </recommendedName>
</protein>
<gene>
    <name evidence="2" type="ORF">SAMN05444487_11250</name>
</gene>
<dbReference type="PIRSF" id="PIRSF006402">
    <property type="entry name" value="UCP006402_thioredoxin"/>
    <property type="match status" value="1"/>
</dbReference>
<dbReference type="Gene3D" id="3.40.30.10">
    <property type="entry name" value="Glutaredoxin"/>
    <property type="match status" value="1"/>
</dbReference>
<dbReference type="InterPro" id="IPR036249">
    <property type="entry name" value="Thioredoxin-like_sf"/>
</dbReference>
<dbReference type="SUPFAM" id="SSF52833">
    <property type="entry name" value="Thioredoxin-like"/>
    <property type="match status" value="1"/>
</dbReference>
<dbReference type="PANTHER" id="PTHR42899:SF1">
    <property type="entry name" value="SPERMATOGENESIS-ASSOCIATED PROTEIN 20"/>
    <property type="match status" value="1"/>
</dbReference>
<evidence type="ECO:0000259" key="1">
    <source>
        <dbReference type="Pfam" id="PF03190"/>
    </source>
</evidence>
<accession>A0A1H2ZYL1</accession>
<proteinExistence type="predicted"/>
<dbReference type="Gene3D" id="1.50.10.20">
    <property type="match status" value="1"/>
</dbReference>
<sequence length="629" mass="71631">MEKESFEDEEVAYLLNKWYVPIKVDREERPDVDHLYMTVCQALTGHGGWPLTVILTPEQKPFFAGTYFPKTPRYGQPGLMDILHRVAQVWRDEREQAENAGEKITQALQTQLLQSEQGEWAEDVLEEAYKQFDSSFDEKWGGFGGAPKFPRPHDLMFLLRYWKQEKEPRALAMVEKTLEGMRQGGIYDHVGYGFARYAVDEKWLVPHFEKMLYDNALLAYAYLEAYQVTKKEVYAQTAREIFSYVLRDMTAPEGGFYSAEDADSEGVEGKFYVWTPDEVKEVLGEDEGALYCRCYDISEAGNFEGKNIPHLIGEDVSSLATKYGLSEDVLVSRLEVSRQKLFDARKGRIHPHKDDKVLTAWNGLMIAALAKGTRVLGDMQYADAAVKALQFIEEKLVRNDGRLLARWRDGEAGILAYVDDYAYLTWGLIELYEATFEPRFLKRALELSEAMMDLFRDEEEGGLFFTGKDGEELLTRTKETSDGATPSGNSVASLNLLRLARLTADPDWDQQAQAQLSAFATTMKNAPMAYTFTLMAVQFSYVNPMEIVISGRAGDRGTNEMIRHVQETFLPGAVLIYRPIEKTDEIIQLVPFIAEQSPLEGQPTAYICRKFACERPITSLAELEQWILH</sequence>
<dbReference type="PANTHER" id="PTHR42899">
    <property type="entry name" value="SPERMATOGENESIS-ASSOCIATED PROTEIN 20"/>
    <property type="match status" value="1"/>
</dbReference>
<dbReference type="Pfam" id="PF03190">
    <property type="entry name" value="Thioredox_DsbH"/>
    <property type="match status" value="1"/>
</dbReference>
<dbReference type="STRING" id="1048340.SAMN05444487_11250"/>
<dbReference type="InterPro" id="IPR024705">
    <property type="entry name" value="Ssp411"/>
</dbReference>